<dbReference type="Proteomes" id="UP000233551">
    <property type="component" value="Unassembled WGS sequence"/>
</dbReference>
<evidence type="ECO:0000313" key="2">
    <source>
        <dbReference type="EMBL" id="PKI43516.1"/>
    </source>
</evidence>
<dbReference type="PANTHER" id="PTHR47481:SF31">
    <property type="entry name" value="OS01G0873500 PROTEIN"/>
    <property type="match status" value="1"/>
</dbReference>
<protein>
    <submittedName>
        <fullName evidence="2">Uncharacterized protein</fullName>
    </submittedName>
</protein>
<dbReference type="AlphaFoldDB" id="A0A2I0IJK4"/>
<sequence length="318" mass="34813">MNHHHREAEPLSFVLRTSSSSLMVPFLDRLILLLNERIGFVSMTMFAPSSSPPSLRTCWKKSMICPLLRLYGMLRNLAIDRSRVRSLDIRMELAHLRLVNCEGMDDYLRKIKTLADQLRDVTAPLSPEYLVAYAFMGLTPQYESFITSIANGRDLITFEQLCTKHSHQESRLQQNFKEATQSTAAALKATIVALQAAPVQTNGRGNGPGSRGGHGDQKLNGSYPFPNARDGILGASPAAVICQLCNSPGHTAMQCLELYNYSNAQSLPKSLAAMSRGAGPSGETYMDSSASPHLVNTEGILFELSPYHGSVLCLVIGP</sequence>
<dbReference type="STRING" id="22663.A0A2I0IJK4"/>
<evidence type="ECO:0000313" key="3">
    <source>
        <dbReference type="Proteomes" id="UP000233551"/>
    </source>
</evidence>
<reference evidence="2 3" key="1">
    <citation type="submission" date="2017-11" db="EMBL/GenBank/DDBJ databases">
        <title>De-novo sequencing of pomegranate (Punica granatum L.) genome.</title>
        <authorList>
            <person name="Akparov Z."/>
            <person name="Amiraslanov A."/>
            <person name="Hajiyeva S."/>
            <person name="Abbasov M."/>
            <person name="Kaur K."/>
            <person name="Hamwieh A."/>
            <person name="Solovyev V."/>
            <person name="Salamov A."/>
            <person name="Braich B."/>
            <person name="Kosarev P."/>
            <person name="Mahmoud A."/>
            <person name="Hajiyev E."/>
            <person name="Babayeva S."/>
            <person name="Izzatullayeva V."/>
            <person name="Mammadov A."/>
            <person name="Mammadov A."/>
            <person name="Sharifova S."/>
            <person name="Ojaghi J."/>
            <person name="Eynullazada K."/>
            <person name="Bayramov B."/>
            <person name="Abdulazimova A."/>
            <person name="Shahmuradov I."/>
        </authorList>
    </citation>
    <scope>NUCLEOTIDE SEQUENCE [LARGE SCALE GENOMIC DNA]</scope>
    <source>
        <strain evidence="3">cv. AG2017</strain>
        <tissue evidence="2">Leaf</tissue>
    </source>
</reference>
<dbReference type="PANTHER" id="PTHR47481">
    <property type="match status" value="1"/>
</dbReference>
<evidence type="ECO:0000256" key="1">
    <source>
        <dbReference type="SAM" id="MobiDB-lite"/>
    </source>
</evidence>
<dbReference type="Pfam" id="PF14223">
    <property type="entry name" value="Retrotran_gag_2"/>
    <property type="match status" value="1"/>
</dbReference>
<dbReference type="EMBL" id="PGOL01003046">
    <property type="protein sequence ID" value="PKI43516.1"/>
    <property type="molecule type" value="Genomic_DNA"/>
</dbReference>
<accession>A0A2I0IJK4</accession>
<gene>
    <name evidence="2" type="ORF">CRG98_036118</name>
</gene>
<comment type="caution">
    <text evidence="2">The sequence shown here is derived from an EMBL/GenBank/DDBJ whole genome shotgun (WGS) entry which is preliminary data.</text>
</comment>
<keyword evidence="3" id="KW-1185">Reference proteome</keyword>
<organism evidence="2 3">
    <name type="scientific">Punica granatum</name>
    <name type="common">Pomegranate</name>
    <dbReference type="NCBI Taxonomy" id="22663"/>
    <lineage>
        <taxon>Eukaryota</taxon>
        <taxon>Viridiplantae</taxon>
        <taxon>Streptophyta</taxon>
        <taxon>Embryophyta</taxon>
        <taxon>Tracheophyta</taxon>
        <taxon>Spermatophyta</taxon>
        <taxon>Magnoliopsida</taxon>
        <taxon>eudicotyledons</taxon>
        <taxon>Gunneridae</taxon>
        <taxon>Pentapetalae</taxon>
        <taxon>rosids</taxon>
        <taxon>malvids</taxon>
        <taxon>Myrtales</taxon>
        <taxon>Lythraceae</taxon>
        <taxon>Punica</taxon>
    </lineage>
</organism>
<name>A0A2I0IJK4_PUNGR</name>
<proteinExistence type="predicted"/>
<feature type="region of interest" description="Disordered" evidence="1">
    <location>
        <begin position="198"/>
        <end position="220"/>
    </location>
</feature>